<accession>A0A853BE76</accession>
<evidence type="ECO:0000256" key="1">
    <source>
        <dbReference type="ARBA" id="ARBA00004651"/>
    </source>
</evidence>
<dbReference type="RefSeq" id="WP_179777053.1">
    <property type="nucleotide sequence ID" value="NZ_JACCFK010000002.1"/>
</dbReference>
<evidence type="ECO:0000313" key="9">
    <source>
        <dbReference type="EMBL" id="NYI92756.1"/>
    </source>
</evidence>
<gene>
    <name evidence="9" type="ORF">HNR02_006131</name>
</gene>
<keyword evidence="3" id="KW-1003">Cell membrane</keyword>
<evidence type="ECO:0000259" key="8">
    <source>
        <dbReference type="PROSITE" id="PS50928"/>
    </source>
</evidence>
<keyword evidence="5 7" id="KW-1133">Transmembrane helix</keyword>
<reference evidence="9 10" key="1">
    <citation type="submission" date="2020-07" db="EMBL/GenBank/DDBJ databases">
        <title>Sequencing the genomes of 1000 actinobacteria strains.</title>
        <authorList>
            <person name="Klenk H.-P."/>
        </authorList>
    </citation>
    <scope>NUCLEOTIDE SEQUENCE [LARGE SCALE GENOMIC DNA]</scope>
    <source>
        <strain evidence="9 10">DSM 104006</strain>
    </source>
</reference>
<dbReference type="Gene3D" id="1.10.3720.10">
    <property type="entry name" value="MetI-like"/>
    <property type="match status" value="1"/>
</dbReference>
<keyword evidence="2 7" id="KW-0813">Transport</keyword>
<dbReference type="PANTHER" id="PTHR30151">
    <property type="entry name" value="ALKANE SULFONATE ABC TRANSPORTER-RELATED, MEMBRANE SUBUNIT"/>
    <property type="match status" value="1"/>
</dbReference>
<protein>
    <submittedName>
        <fullName evidence="9">ABC-type nitrate/sulfonate/bicarbonate transport system permease component</fullName>
    </submittedName>
</protein>
<keyword evidence="4 7" id="KW-0812">Transmembrane</keyword>
<keyword evidence="6 7" id="KW-0472">Membrane</keyword>
<feature type="transmembrane region" description="Helical" evidence="7">
    <location>
        <begin position="83"/>
        <end position="105"/>
    </location>
</feature>
<comment type="caution">
    <text evidence="9">The sequence shown here is derived from an EMBL/GenBank/DDBJ whole genome shotgun (WGS) entry which is preliminary data.</text>
</comment>
<sequence>MTETSLSGVAVDARPDRRRARAARRTALRIAEAVLIPAVLIVVWIWTSTSNLTDPLFVPSPGQVWNSFVALEPRLGSAITSTVLTTLAGFAVGTGAGVGIGLLLAYSRHTRSLLGGIFDALRPIPIFALIPLFILWFGLGRTPQIILVAFGTFVVLVVTTLEAIRNVPPVYVKAALNLGASRGFIYRTVVVPSITPHLIGAVRVSAAASWGLGVAAEFIGAQNGLGYLIINRQNYLDTAGIVVLVVVYAIIAYLVDLLIRLGQGRLLRWTDRGSAASSVSSVLGAA</sequence>
<feature type="domain" description="ABC transmembrane type-1" evidence="8">
    <location>
        <begin position="79"/>
        <end position="259"/>
    </location>
</feature>
<dbReference type="InterPro" id="IPR035906">
    <property type="entry name" value="MetI-like_sf"/>
</dbReference>
<evidence type="ECO:0000256" key="4">
    <source>
        <dbReference type="ARBA" id="ARBA00022692"/>
    </source>
</evidence>
<evidence type="ECO:0000313" key="10">
    <source>
        <dbReference type="Proteomes" id="UP000549616"/>
    </source>
</evidence>
<dbReference type="Pfam" id="PF00528">
    <property type="entry name" value="BPD_transp_1"/>
    <property type="match status" value="1"/>
</dbReference>
<comment type="similarity">
    <text evidence="7">Belongs to the binding-protein-dependent transport system permease family.</text>
</comment>
<dbReference type="GO" id="GO:0005886">
    <property type="term" value="C:plasma membrane"/>
    <property type="evidence" value="ECO:0007669"/>
    <property type="project" value="UniProtKB-SubCell"/>
</dbReference>
<evidence type="ECO:0000256" key="6">
    <source>
        <dbReference type="ARBA" id="ARBA00023136"/>
    </source>
</evidence>
<dbReference type="PROSITE" id="PS50928">
    <property type="entry name" value="ABC_TM1"/>
    <property type="match status" value="1"/>
</dbReference>
<dbReference type="PANTHER" id="PTHR30151:SF0">
    <property type="entry name" value="ABC TRANSPORTER PERMEASE PROTEIN MJ0413-RELATED"/>
    <property type="match status" value="1"/>
</dbReference>
<feature type="transmembrane region" description="Helical" evidence="7">
    <location>
        <begin position="117"/>
        <end position="139"/>
    </location>
</feature>
<evidence type="ECO:0000256" key="3">
    <source>
        <dbReference type="ARBA" id="ARBA00022475"/>
    </source>
</evidence>
<feature type="transmembrane region" description="Helical" evidence="7">
    <location>
        <begin position="27"/>
        <end position="47"/>
    </location>
</feature>
<dbReference type="GO" id="GO:0055085">
    <property type="term" value="P:transmembrane transport"/>
    <property type="evidence" value="ECO:0007669"/>
    <property type="project" value="InterPro"/>
</dbReference>
<feature type="transmembrane region" description="Helical" evidence="7">
    <location>
        <begin position="238"/>
        <end position="259"/>
    </location>
</feature>
<name>A0A853BE76_9PSEU</name>
<dbReference type="EMBL" id="JACCFK010000002">
    <property type="protein sequence ID" value="NYI92756.1"/>
    <property type="molecule type" value="Genomic_DNA"/>
</dbReference>
<organism evidence="9 10">
    <name type="scientific">Amycolatopsis endophytica</name>
    <dbReference type="NCBI Taxonomy" id="860233"/>
    <lineage>
        <taxon>Bacteria</taxon>
        <taxon>Bacillati</taxon>
        <taxon>Actinomycetota</taxon>
        <taxon>Actinomycetes</taxon>
        <taxon>Pseudonocardiales</taxon>
        <taxon>Pseudonocardiaceae</taxon>
        <taxon>Amycolatopsis</taxon>
    </lineage>
</organism>
<proteinExistence type="inferred from homology"/>
<feature type="transmembrane region" description="Helical" evidence="7">
    <location>
        <begin position="145"/>
        <end position="164"/>
    </location>
</feature>
<dbReference type="Proteomes" id="UP000549616">
    <property type="component" value="Unassembled WGS sequence"/>
</dbReference>
<keyword evidence="10" id="KW-1185">Reference proteome</keyword>
<dbReference type="CDD" id="cd06261">
    <property type="entry name" value="TM_PBP2"/>
    <property type="match status" value="1"/>
</dbReference>
<evidence type="ECO:0000256" key="2">
    <source>
        <dbReference type="ARBA" id="ARBA00022448"/>
    </source>
</evidence>
<comment type="subcellular location">
    <subcellularLocation>
        <location evidence="1 7">Cell membrane</location>
        <topology evidence="1 7">Multi-pass membrane protein</topology>
    </subcellularLocation>
</comment>
<evidence type="ECO:0000256" key="7">
    <source>
        <dbReference type="RuleBase" id="RU363032"/>
    </source>
</evidence>
<evidence type="ECO:0000256" key="5">
    <source>
        <dbReference type="ARBA" id="ARBA00022989"/>
    </source>
</evidence>
<dbReference type="InterPro" id="IPR000515">
    <property type="entry name" value="MetI-like"/>
</dbReference>
<dbReference type="SUPFAM" id="SSF161098">
    <property type="entry name" value="MetI-like"/>
    <property type="match status" value="1"/>
</dbReference>
<dbReference type="AlphaFoldDB" id="A0A853BE76"/>